<accession>A0A1E5T1I7</accession>
<reference evidence="2 3" key="1">
    <citation type="submission" date="2016-08" db="EMBL/GenBank/DDBJ databases">
        <title>Draft genome of Fabibacter sp. strain SK-8.</title>
        <authorList>
            <person name="Wong S.-K."/>
            <person name="Hamasaki K."/>
            <person name="Yoshizawa S."/>
        </authorList>
    </citation>
    <scope>NUCLEOTIDE SEQUENCE [LARGE SCALE GENOMIC DNA]</scope>
    <source>
        <strain evidence="2 3">SK-8</strain>
    </source>
</reference>
<dbReference type="PANTHER" id="PTHR37886">
    <property type="entry name" value="S-ADENOSYL-L-METHIONINE-DEPENDENT METHYLTRANSFERASES SUPERFAMILY PROTEIN"/>
    <property type="match status" value="1"/>
</dbReference>
<name>A0A1E5T1I7_9BACT</name>
<dbReference type="Pfam" id="PF08242">
    <property type="entry name" value="Methyltransf_12"/>
    <property type="match status" value="1"/>
</dbReference>
<dbReference type="EMBL" id="MDGQ01000005">
    <property type="protein sequence ID" value="OEK05229.1"/>
    <property type="molecule type" value="Genomic_DNA"/>
</dbReference>
<comment type="caution">
    <text evidence="2">The sequence shown here is derived from an EMBL/GenBank/DDBJ whole genome shotgun (WGS) entry which is preliminary data.</text>
</comment>
<evidence type="ECO:0000259" key="1">
    <source>
        <dbReference type="Pfam" id="PF08242"/>
    </source>
</evidence>
<dbReference type="PANTHER" id="PTHR37886:SF1">
    <property type="entry name" value="S-ADENOSYL-L-METHIONINE-DEPENDENT METHYLTRANSFERASES SUPERFAMILY PROTEIN"/>
    <property type="match status" value="1"/>
</dbReference>
<sequence length="216" mass="24694">MKNLDLEKRLPVSKLVDISLSVGMVPDAKFHYKWHEYAKWQINAVKEIGLTPEHRLLDIGCGPLRFGMEAINYLEDGNYHGMDPYTPYINLGKLLCDEAGLEKNYTVEQSENFEFSLFKTKFDFAIAQSVFTHLSRSQVKTALSNLKEVMAKGGKFLFTNIDIKNAQGFLYGSYHPMLRGSGMNEEFYQKAADTMGVEVEFNCLSHPTQEVHLFKF</sequence>
<dbReference type="OrthoDB" id="9789123at2"/>
<dbReference type="Gene3D" id="3.40.50.150">
    <property type="entry name" value="Vaccinia Virus protein VP39"/>
    <property type="match status" value="1"/>
</dbReference>
<protein>
    <recommendedName>
        <fullName evidence="1">Methyltransferase type 12 domain-containing protein</fullName>
    </recommendedName>
</protein>
<dbReference type="CDD" id="cd02440">
    <property type="entry name" value="AdoMet_MTases"/>
    <property type="match status" value="1"/>
</dbReference>
<dbReference type="InterPro" id="IPR029063">
    <property type="entry name" value="SAM-dependent_MTases_sf"/>
</dbReference>
<organism evidence="2 3">
    <name type="scientific">Roseivirga misakiensis</name>
    <dbReference type="NCBI Taxonomy" id="1563681"/>
    <lineage>
        <taxon>Bacteria</taxon>
        <taxon>Pseudomonadati</taxon>
        <taxon>Bacteroidota</taxon>
        <taxon>Cytophagia</taxon>
        <taxon>Cytophagales</taxon>
        <taxon>Roseivirgaceae</taxon>
        <taxon>Roseivirga</taxon>
    </lineage>
</organism>
<gene>
    <name evidence="2" type="ORF">BFP71_17660</name>
</gene>
<evidence type="ECO:0000313" key="2">
    <source>
        <dbReference type="EMBL" id="OEK05229.1"/>
    </source>
</evidence>
<evidence type="ECO:0000313" key="3">
    <source>
        <dbReference type="Proteomes" id="UP000095552"/>
    </source>
</evidence>
<dbReference type="RefSeq" id="WP_069836733.1">
    <property type="nucleotide sequence ID" value="NZ_MDGQ01000005.1"/>
</dbReference>
<dbReference type="InterPro" id="IPR013217">
    <property type="entry name" value="Methyltransf_12"/>
</dbReference>
<feature type="domain" description="Methyltransferase type 12" evidence="1">
    <location>
        <begin position="57"/>
        <end position="156"/>
    </location>
</feature>
<proteinExistence type="predicted"/>
<dbReference type="STRING" id="1563681.BFP71_17660"/>
<keyword evidence="3" id="KW-1185">Reference proteome</keyword>
<dbReference type="AlphaFoldDB" id="A0A1E5T1I7"/>
<dbReference type="Proteomes" id="UP000095552">
    <property type="component" value="Unassembled WGS sequence"/>
</dbReference>
<dbReference type="SUPFAM" id="SSF53335">
    <property type="entry name" value="S-adenosyl-L-methionine-dependent methyltransferases"/>
    <property type="match status" value="1"/>
</dbReference>